<protein>
    <submittedName>
        <fullName evidence="1">Uncharacterized protein</fullName>
    </submittedName>
</protein>
<gene>
    <name evidence="1" type="ORF">CU097_013000</name>
</gene>
<dbReference type="Proteomes" id="UP000252139">
    <property type="component" value="Unassembled WGS sequence"/>
</dbReference>
<dbReference type="AlphaFoldDB" id="A0A367JTZ9"/>
<organism evidence="1 2">
    <name type="scientific">Rhizopus azygosporus</name>
    <name type="common">Rhizopus microsporus var. azygosporus</name>
    <dbReference type="NCBI Taxonomy" id="86630"/>
    <lineage>
        <taxon>Eukaryota</taxon>
        <taxon>Fungi</taxon>
        <taxon>Fungi incertae sedis</taxon>
        <taxon>Mucoromycota</taxon>
        <taxon>Mucoromycotina</taxon>
        <taxon>Mucoromycetes</taxon>
        <taxon>Mucorales</taxon>
        <taxon>Mucorineae</taxon>
        <taxon>Rhizopodaceae</taxon>
        <taxon>Rhizopus</taxon>
    </lineage>
</organism>
<comment type="caution">
    <text evidence="1">The sequence shown here is derived from an EMBL/GenBank/DDBJ whole genome shotgun (WGS) entry which is preliminary data.</text>
</comment>
<name>A0A367JTZ9_RHIAZ</name>
<reference evidence="1 2" key="1">
    <citation type="journal article" date="2018" name="G3 (Bethesda)">
        <title>Phylogenetic and Phylogenomic Definition of Rhizopus Species.</title>
        <authorList>
            <person name="Gryganskyi A.P."/>
            <person name="Golan J."/>
            <person name="Dolatabadi S."/>
            <person name="Mondo S."/>
            <person name="Robb S."/>
            <person name="Idnurm A."/>
            <person name="Muszewska A."/>
            <person name="Steczkiewicz K."/>
            <person name="Masonjones S."/>
            <person name="Liao H.L."/>
            <person name="Gajdeczka M.T."/>
            <person name="Anike F."/>
            <person name="Vuek A."/>
            <person name="Anishchenko I.M."/>
            <person name="Voigt K."/>
            <person name="de Hoog G.S."/>
            <person name="Smith M.E."/>
            <person name="Heitman J."/>
            <person name="Vilgalys R."/>
            <person name="Stajich J.E."/>
        </authorList>
    </citation>
    <scope>NUCLEOTIDE SEQUENCE [LARGE SCALE GENOMIC DNA]</scope>
    <source>
        <strain evidence="1 2">CBS 357.93</strain>
    </source>
</reference>
<evidence type="ECO:0000313" key="2">
    <source>
        <dbReference type="Proteomes" id="UP000252139"/>
    </source>
</evidence>
<accession>A0A367JTZ9</accession>
<dbReference type="EMBL" id="PJQL01000696">
    <property type="protein sequence ID" value="RCH93452.1"/>
    <property type="molecule type" value="Genomic_DNA"/>
</dbReference>
<dbReference type="OrthoDB" id="5545891at2759"/>
<keyword evidence="2" id="KW-1185">Reference proteome</keyword>
<evidence type="ECO:0000313" key="1">
    <source>
        <dbReference type="EMBL" id="RCH93452.1"/>
    </source>
</evidence>
<proteinExistence type="predicted"/>
<sequence length="202" mass="23416">MTSLLHGPCSSCNVFLLWNPPWLQVLCSRQTLNVTIRAPGSDFIPSESMVEQCPYIQKGFFKRPLPETDRRRFLFECPKNSLRNYDPPKLNKVCLSSTAKQHYTQLYNIQYRLSGITRPLDWYTYQLLHGNWDLPILQQQSLDMVLAIHELLSDLASHITTRRTDSMSRGISNQFDAPSIDSNYLLDPKEMVDHVKLQQTVQ</sequence>